<feature type="signal peptide" evidence="9">
    <location>
        <begin position="1"/>
        <end position="26"/>
    </location>
</feature>
<dbReference type="PANTHER" id="PTHR31145:SF2">
    <property type="entry name" value="FLAVIN CARRIER PROTEIN 2"/>
    <property type="match status" value="1"/>
</dbReference>
<dbReference type="InterPro" id="IPR040241">
    <property type="entry name" value="TRP_Flc/Pkd2-like"/>
</dbReference>
<evidence type="ECO:0000313" key="11">
    <source>
        <dbReference type="EMBL" id="RKK74059.1"/>
    </source>
</evidence>
<dbReference type="VEuPathDB" id="FungiDB:FOXG_05239"/>
<feature type="region of interest" description="Disordered" evidence="7">
    <location>
        <begin position="653"/>
        <end position="707"/>
    </location>
</feature>
<evidence type="ECO:0000256" key="9">
    <source>
        <dbReference type="SAM" id="SignalP"/>
    </source>
</evidence>
<dbReference type="InterPro" id="IPR010308">
    <property type="entry name" value="TRP_C"/>
</dbReference>
<name>A0A420N1B5_FUSOX</name>
<dbReference type="VEuPathDB" id="FungiDB:HZS61_003825"/>
<keyword evidence="4 9" id="KW-0732">Signal</keyword>
<protein>
    <submittedName>
        <fullName evidence="11">Putative flavin carrier protein 3</fullName>
    </submittedName>
</protein>
<keyword evidence="3 8" id="KW-0812">Transmembrane</keyword>
<dbReference type="InterPro" id="IPR032800">
    <property type="entry name" value="TRP_N"/>
</dbReference>
<sequence>MRLPPAVVRPLLFLPSLFVLFSTASADKMLRATSLNACQANSGFSASLFNVVFTPGNESATINMAVVSSVEGSVFFDVTLRVYGYPAIRTTIDPCELKMRGLCPMTSGKMAQKFNVRVPAAATKNIPGVAYTIPDLDASARVFINKTDTRESVACVEVDFSNGKTVDQLVVKWVTSIIVSLGLLASALMSVLGHSNAAAHLAANTLSLLGYFQAQAIIGLTGVHMPSIVQAWTQDFMWSIGIIRIGWMQKVFTWYQRTTGGEPTILLDYLTRISVQVQKRSLGSVEGAFDSVTHGLGAITKRANIQLGTGSYVVYGIQRAAFRAKIESTNVFMTSLTFFYCLAAFVIVAVAAAKAILQWCIRQKWTESERALDFCSSWLNILKGILLRVTLIASPPMTIFSLWELTQVDSPAEIVLAVFCFCGMFAALGWATFKIISIARHSIATHQNPAHHLFSDPQVLGRWGFLYIQFRASASYYILPVLVYTIVKGAFVSFGQHVGAVQSIAFILIELAALVSASILRPWMDKTTNSFNIAISVMNALNSIFLLILTDVFGAPAVVASVSGVILFIANSAFSLVLLIMILASCILFLWHKNPDNRYRLMDDDRVSLMKSQTQVDRTSELDTLAATTRDDELDSANFSQSMSPKFKTDHYYHLSPSSTNNQPRSPVDPSLPLFPADSQNGARYYFDSAPAPRRGSPATIDTARPSYRSQNNSRCVLYLFRVNPIRQF</sequence>
<dbReference type="EMBL" id="MRCX01000076">
    <property type="protein sequence ID" value="RKK74059.1"/>
    <property type="molecule type" value="Genomic_DNA"/>
</dbReference>
<dbReference type="VEuPathDB" id="FungiDB:FOC4_g10013670"/>
<dbReference type="VEuPathDB" id="FungiDB:FOIG_07288"/>
<evidence type="ECO:0000256" key="1">
    <source>
        <dbReference type="ARBA" id="ARBA00004141"/>
    </source>
</evidence>
<dbReference type="SMART" id="SM01320">
    <property type="entry name" value="TRP_N"/>
    <property type="match status" value="1"/>
</dbReference>
<comment type="subcellular location">
    <subcellularLocation>
        <location evidence="1">Membrane</location>
        <topology evidence="1">Multi-pass membrane protein</topology>
    </subcellularLocation>
</comment>
<comment type="similarity">
    <text evidence="2">Belongs to the transient receptor potential (TRP) ion channel family.</text>
</comment>
<dbReference type="VEuPathDB" id="FungiDB:FOC1_g10012674"/>
<feature type="transmembrane region" description="Helical" evidence="8">
    <location>
        <begin position="565"/>
        <end position="591"/>
    </location>
</feature>
<evidence type="ECO:0000313" key="12">
    <source>
        <dbReference type="Proteomes" id="UP000285084"/>
    </source>
</evidence>
<proteinExistence type="inferred from homology"/>
<dbReference type="Proteomes" id="UP000285084">
    <property type="component" value="Unassembled WGS sequence"/>
</dbReference>
<organism evidence="11 12">
    <name type="scientific">Fusarium oxysporum</name>
    <name type="common">Fusarium vascular wilt</name>
    <dbReference type="NCBI Taxonomy" id="5507"/>
    <lineage>
        <taxon>Eukaryota</taxon>
        <taxon>Fungi</taxon>
        <taxon>Dikarya</taxon>
        <taxon>Ascomycota</taxon>
        <taxon>Pezizomycotina</taxon>
        <taxon>Sordariomycetes</taxon>
        <taxon>Hypocreomycetidae</taxon>
        <taxon>Hypocreales</taxon>
        <taxon>Nectriaceae</taxon>
        <taxon>Fusarium</taxon>
        <taxon>Fusarium oxysporum species complex</taxon>
    </lineage>
</organism>
<evidence type="ECO:0000256" key="5">
    <source>
        <dbReference type="ARBA" id="ARBA00022989"/>
    </source>
</evidence>
<evidence type="ECO:0000256" key="4">
    <source>
        <dbReference type="ARBA" id="ARBA00022729"/>
    </source>
</evidence>
<feature type="transmembrane region" description="Helical" evidence="8">
    <location>
        <begin position="337"/>
        <end position="357"/>
    </location>
</feature>
<feature type="compositionally biased region" description="Polar residues" evidence="7">
    <location>
        <begin position="656"/>
        <end position="665"/>
    </location>
</feature>
<evidence type="ECO:0000256" key="6">
    <source>
        <dbReference type="ARBA" id="ARBA00023136"/>
    </source>
</evidence>
<evidence type="ECO:0000256" key="8">
    <source>
        <dbReference type="SAM" id="Phobius"/>
    </source>
</evidence>
<feature type="transmembrane region" description="Helical" evidence="8">
    <location>
        <begin position="414"/>
        <end position="433"/>
    </location>
</feature>
<reference evidence="11 12" key="1">
    <citation type="journal article" date="2018" name="Sci. Rep.">
        <title>Characterisation of pathogen-specific regions and novel effector candidates in Fusarium oxysporum f. sp. cepae.</title>
        <authorList>
            <person name="Armitage A.D."/>
            <person name="Taylor A."/>
            <person name="Sobczyk M.K."/>
            <person name="Baxter L."/>
            <person name="Greenfield B.P."/>
            <person name="Bates H.J."/>
            <person name="Wilson F."/>
            <person name="Jackson A.C."/>
            <person name="Ott S."/>
            <person name="Harrison R.J."/>
            <person name="Clarkson J.P."/>
        </authorList>
    </citation>
    <scope>NUCLEOTIDE SEQUENCE [LARGE SCALE GENOMIC DNA]</scope>
    <source>
        <strain evidence="11 12">Fo_A13</strain>
    </source>
</reference>
<evidence type="ECO:0000256" key="2">
    <source>
        <dbReference type="ARBA" id="ARBA00010642"/>
    </source>
</evidence>
<evidence type="ECO:0000256" key="3">
    <source>
        <dbReference type="ARBA" id="ARBA00022692"/>
    </source>
</evidence>
<feature type="transmembrane region" description="Helical" evidence="8">
    <location>
        <begin position="378"/>
        <end position="402"/>
    </location>
</feature>
<feature type="chain" id="PRO_5019137964" evidence="9">
    <location>
        <begin position="27"/>
        <end position="729"/>
    </location>
</feature>
<dbReference type="VEuPathDB" id="FungiDB:FOMG_17060"/>
<keyword evidence="6 8" id="KW-0472">Membrane</keyword>
<comment type="caution">
    <text evidence="11">The sequence shown here is derived from an EMBL/GenBank/DDBJ whole genome shotgun (WGS) entry which is preliminary data.</text>
</comment>
<dbReference type="VEuPathDB" id="FungiDB:FOZG_11011"/>
<evidence type="ECO:0000256" key="7">
    <source>
        <dbReference type="SAM" id="MobiDB-lite"/>
    </source>
</evidence>
<feature type="transmembrane region" description="Helical" evidence="8">
    <location>
        <begin position="532"/>
        <end position="553"/>
    </location>
</feature>
<dbReference type="GO" id="GO:0055085">
    <property type="term" value="P:transmembrane transport"/>
    <property type="evidence" value="ECO:0007669"/>
    <property type="project" value="TreeGrafter"/>
</dbReference>
<dbReference type="GO" id="GO:0009272">
    <property type="term" value="P:fungal-type cell wall biogenesis"/>
    <property type="evidence" value="ECO:0007669"/>
    <property type="project" value="TreeGrafter"/>
</dbReference>
<evidence type="ECO:0000259" key="10">
    <source>
        <dbReference type="SMART" id="SM01320"/>
    </source>
</evidence>
<dbReference type="PANTHER" id="PTHR31145">
    <property type="entry name" value="INTEGRAL MEMBRANE PROTEIN (AFU_ORTHOLOGUE AFUA_7G01610)"/>
    <property type="match status" value="1"/>
</dbReference>
<keyword evidence="5 8" id="KW-1133">Transmembrane helix</keyword>
<feature type="domain" description="ML-like" evidence="10">
    <location>
        <begin position="28"/>
        <end position="167"/>
    </location>
</feature>
<feature type="transmembrane region" description="Helical" evidence="8">
    <location>
        <begin position="500"/>
        <end position="520"/>
    </location>
</feature>
<feature type="transmembrane region" description="Helical" evidence="8">
    <location>
        <begin position="476"/>
        <end position="494"/>
    </location>
</feature>
<dbReference type="AlphaFoldDB" id="A0A420N1B5"/>
<accession>A0A420N1B5</accession>
<gene>
    <name evidence="11" type="ORF">BFJ69_g8798</name>
</gene>
<dbReference type="GO" id="GO:0016020">
    <property type="term" value="C:membrane"/>
    <property type="evidence" value="ECO:0007669"/>
    <property type="project" value="UniProtKB-SubCell"/>
</dbReference>
<dbReference type="Pfam" id="PF06011">
    <property type="entry name" value="TRP"/>
    <property type="match status" value="1"/>
</dbReference>
<dbReference type="Pfam" id="PF14558">
    <property type="entry name" value="TRP_N"/>
    <property type="match status" value="1"/>
</dbReference>